<keyword evidence="1" id="KW-0175">Coiled coil</keyword>
<dbReference type="EMBL" id="CAJNBJ010000020">
    <property type="protein sequence ID" value="CAE6794346.1"/>
    <property type="molecule type" value="Genomic_DNA"/>
</dbReference>
<name>A0ABM8S8F7_9BACT</name>
<feature type="coiled-coil region" evidence="1">
    <location>
        <begin position="279"/>
        <end position="328"/>
    </location>
</feature>
<protein>
    <recommendedName>
        <fullName evidence="5">RWP-RK domain-containing protein</fullName>
    </recommendedName>
</protein>
<sequence length="367" mass="41951">MFESQRKGAVVTRQLLYDQVWATPMARLAKEYGISDVALAKICKRLKVPYPGRGYWRRKETGKSVKQPPLTPNSDPAKQDVTIHPTIRPDSLEPVSEETTQRITAEQTPEQKIEVPDRLGKTHRLLSGQLTEWRSASVDEYGAIRSGSLRQLNIRVSPQHLSRAVRIMNALLLALEARGHQVGIQDGFKKAFGVRMNGAPVEFGLEEKFQRIERSEEKSRKQDPWGYRRFEYVSTGMLMLKITEWGADGLQKTWSDGKTAKLENCLNDFVVGLLRVAEAVKARRLKQEHEEQLRREAERRRQEEAIKRQEELARLQALEQEAANWAKAQQLRAYLSALKDMLTTKHGAIQPGSQADQWLICIAQDFI</sequence>
<comment type="caution">
    <text evidence="3">The sequence shown here is derived from an EMBL/GenBank/DDBJ whole genome shotgun (WGS) entry which is preliminary data.</text>
</comment>
<gene>
    <name evidence="3" type="ORF">NSPZN2_70017</name>
</gene>
<evidence type="ECO:0000313" key="4">
    <source>
        <dbReference type="Proteomes" id="UP000675880"/>
    </source>
</evidence>
<keyword evidence="4" id="KW-1185">Reference proteome</keyword>
<organism evidence="3 4">
    <name type="scientific">Nitrospira defluvii</name>
    <dbReference type="NCBI Taxonomy" id="330214"/>
    <lineage>
        <taxon>Bacteria</taxon>
        <taxon>Pseudomonadati</taxon>
        <taxon>Nitrospirota</taxon>
        <taxon>Nitrospiria</taxon>
        <taxon>Nitrospirales</taxon>
        <taxon>Nitrospiraceae</taxon>
        <taxon>Nitrospira</taxon>
    </lineage>
</organism>
<evidence type="ECO:0000256" key="2">
    <source>
        <dbReference type="SAM" id="MobiDB-lite"/>
    </source>
</evidence>
<reference evidence="3 4" key="1">
    <citation type="submission" date="2021-02" db="EMBL/GenBank/DDBJ databases">
        <authorList>
            <person name="Han P."/>
        </authorList>
    </citation>
    <scope>NUCLEOTIDE SEQUENCE [LARGE SCALE GENOMIC DNA]</scope>
    <source>
        <strain evidence="3">Candidatus Nitrospira sp. ZN2</strain>
    </source>
</reference>
<dbReference type="RefSeq" id="WP_213043999.1">
    <property type="nucleotide sequence ID" value="NZ_CAJNBJ010000020.1"/>
</dbReference>
<feature type="region of interest" description="Disordered" evidence="2">
    <location>
        <begin position="58"/>
        <end position="82"/>
    </location>
</feature>
<evidence type="ECO:0000313" key="3">
    <source>
        <dbReference type="EMBL" id="CAE6794346.1"/>
    </source>
</evidence>
<dbReference type="Proteomes" id="UP000675880">
    <property type="component" value="Unassembled WGS sequence"/>
</dbReference>
<evidence type="ECO:0008006" key="5">
    <source>
        <dbReference type="Google" id="ProtNLM"/>
    </source>
</evidence>
<evidence type="ECO:0000256" key="1">
    <source>
        <dbReference type="SAM" id="Coils"/>
    </source>
</evidence>
<proteinExistence type="predicted"/>
<accession>A0ABM8S8F7</accession>